<dbReference type="Gene3D" id="3.40.80.10">
    <property type="entry name" value="Peptidoglycan recognition protein-like"/>
    <property type="match status" value="1"/>
</dbReference>
<evidence type="ECO:0000256" key="3">
    <source>
        <dbReference type="ARBA" id="ARBA00022859"/>
    </source>
</evidence>
<feature type="domain" description="Peptidoglycan recognition protein family" evidence="6">
    <location>
        <begin position="72"/>
        <end position="216"/>
    </location>
</feature>
<name>V5H0P8_IXORI</name>
<evidence type="ECO:0000256" key="4">
    <source>
        <dbReference type="SAM" id="SignalP"/>
    </source>
</evidence>
<proteinExistence type="evidence at transcript level"/>
<dbReference type="InterPro" id="IPR036505">
    <property type="entry name" value="Amidase/PGRP_sf"/>
</dbReference>
<feature type="domain" description="N-acetylmuramoyl-L-alanine amidase" evidence="5">
    <location>
        <begin position="85"/>
        <end position="222"/>
    </location>
</feature>
<evidence type="ECO:0000256" key="2">
    <source>
        <dbReference type="ARBA" id="ARBA00022588"/>
    </source>
</evidence>
<dbReference type="SUPFAM" id="SSF55846">
    <property type="entry name" value="N-acetylmuramoyl-L-alanine amidase-like"/>
    <property type="match status" value="1"/>
</dbReference>
<accession>V5H0P8</accession>
<keyword evidence="3" id="KW-0391">Immunity</keyword>
<dbReference type="InterPro" id="IPR015510">
    <property type="entry name" value="PGRP"/>
</dbReference>
<dbReference type="InterPro" id="IPR006619">
    <property type="entry name" value="PGRP_domain_met/bac"/>
</dbReference>
<dbReference type="PANTHER" id="PTHR11022:SF41">
    <property type="entry name" value="PEPTIDOGLYCAN-RECOGNITION PROTEIN LC-RELATED"/>
    <property type="match status" value="1"/>
</dbReference>
<evidence type="ECO:0000313" key="7">
    <source>
        <dbReference type="EMBL" id="JAB70429.1"/>
    </source>
</evidence>
<dbReference type="GO" id="GO:0008270">
    <property type="term" value="F:zinc ion binding"/>
    <property type="evidence" value="ECO:0007669"/>
    <property type="project" value="InterPro"/>
</dbReference>
<dbReference type="GO" id="GO:0045087">
    <property type="term" value="P:innate immune response"/>
    <property type="evidence" value="ECO:0007669"/>
    <property type="project" value="UniProtKB-KW"/>
</dbReference>
<comment type="similarity">
    <text evidence="1">Belongs to the N-acetylmuramoyl-L-alanine amidase 2 family.</text>
</comment>
<keyword evidence="4" id="KW-0732">Signal</keyword>
<sequence>MGISAAMLSFVLLVSETTAGEGASAATAAISQRVSSQETLLPRNVTRTHNHRKKRSYYYGLNNRKSEMCQEIDFVSRDVWGAKLPKAVKYFLINGGVRYVLFHHTEGEGCFSKEECAEIALKWQTVHIDYQGWNDIGYNFMIGGNGMVLEGRGWNQVGAHTVGFNNKSVSLGFIGDYSDEVPNDRMIKAAMSLIGCGIRLNKINPNYTLHGQADADCRLCPGEVFHAFMRSMPHFGGRLKEYKCTPSPWKQIKTTIH</sequence>
<dbReference type="GO" id="GO:0008745">
    <property type="term" value="F:N-acetylmuramoyl-L-alanine amidase activity"/>
    <property type="evidence" value="ECO:0007669"/>
    <property type="project" value="InterPro"/>
</dbReference>
<protein>
    <submittedName>
        <fullName evidence="7">Putative animal peptidoglycan recognition protein</fullName>
    </submittedName>
</protein>
<dbReference type="FunFam" id="3.40.80.10:FF:000001">
    <property type="entry name" value="Peptidoglycan recognition protein 1"/>
    <property type="match status" value="1"/>
</dbReference>
<evidence type="ECO:0000256" key="1">
    <source>
        <dbReference type="ARBA" id="ARBA00007553"/>
    </source>
</evidence>
<dbReference type="PANTHER" id="PTHR11022">
    <property type="entry name" value="PEPTIDOGLYCAN RECOGNITION PROTEIN"/>
    <property type="match status" value="1"/>
</dbReference>
<dbReference type="InterPro" id="IPR002502">
    <property type="entry name" value="Amidase_domain"/>
</dbReference>
<organism evidence="7">
    <name type="scientific">Ixodes ricinus</name>
    <name type="common">Common tick</name>
    <name type="synonym">Acarus ricinus</name>
    <dbReference type="NCBI Taxonomy" id="34613"/>
    <lineage>
        <taxon>Eukaryota</taxon>
        <taxon>Metazoa</taxon>
        <taxon>Ecdysozoa</taxon>
        <taxon>Arthropoda</taxon>
        <taxon>Chelicerata</taxon>
        <taxon>Arachnida</taxon>
        <taxon>Acari</taxon>
        <taxon>Parasitiformes</taxon>
        <taxon>Ixodida</taxon>
        <taxon>Ixodoidea</taxon>
        <taxon>Ixodidae</taxon>
        <taxon>Ixodinae</taxon>
        <taxon>Ixodes</taxon>
    </lineage>
</organism>
<feature type="signal peptide" evidence="4">
    <location>
        <begin position="1"/>
        <end position="19"/>
    </location>
</feature>
<dbReference type="EMBL" id="GANP01014039">
    <property type="protein sequence ID" value="JAB70429.1"/>
    <property type="molecule type" value="mRNA"/>
</dbReference>
<dbReference type="CDD" id="cd06583">
    <property type="entry name" value="PGRP"/>
    <property type="match status" value="1"/>
</dbReference>
<dbReference type="AlphaFoldDB" id="V5H0P8"/>
<reference evidence="7" key="1">
    <citation type="journal article" date="2015" name="Sci. Rep.">
        <title>Tissue- and time-dependent transcription in Ixodes ricinus salivary glands and midguts when blood feeding on the vertebrate host.</title>
        <authorList>
            <person name="Kotsyfakis M."/>
            <person name="Schwarz A."/>
            <person name="Erhart J."/>
            <person name="Ribeiro J.M."/>
        </authorList>
    </citation>
    <scope>NUCLEOTIDE SEQUENCE</scope>
    <source>
        <tissue evidence="7">Salivary gland and midgut</tissue>
    </source>
</reference>
<feature type="chain" id="PRO_5004737620" evidence="4">
    <location>
        <begin position="20"/>
        <end position="257"/>
    </location>
</feature>
<dbReference type="SMART" id="SM00701">
    <property type="entry name" value="PGRP"/>
    <property type="match status" value="1"/>
</dbReference>
<evidence type="ECO:0000259" key="5">
    <source>
        <dbReference type="SMART" id="SM00644"/>
    </source>
</evidence>
<dbReference type="SMART" id="SM00644">
    <property type="entry name" value="Ami_2"/>
    <property type="match status" value="1"/>
</dbReference>
<keyword evidence="2" id="KW-0399">Innate immunity</keyword>
<dbReference type="GO" id="GO:0009253">
    <property type="term" value="P:peptidoglycan catabolic process"/>
    <property type="evidence" value="ECO:0007669"/>
    <property type="project" value="InterPro"/>
</dbReference>
<dbReference type="Pfam" id="PF01510">
    <property type="entry name" value="Amidase_2"/>
    <property type="match status" value="1"/>
</dbReference>
<evidence type="ECO:0000259" key="6">
    <source>
        <dbReference type="SMART" id="SM00701"/>
    </source>
</evidence>